<evidence type="ECO:0008006" key="11">
    <source>
        <dbReference type="Google" id="ProtNLM"/>
    </source>
</evidence>
<organism evidence="10">
    <name type="scientific">marine sediment metagenome</name>
    <dbReference type="NCBI Taxonomy" id="412755"/>
    <lineage>
        <taxon>unclassified sequences</taxon>
        <taxon>metagenomes</taxon>
        <taxon>ecological metagenomes</taxon>
    </lineage>
</organism>
<sequence length="252" mass="28148">KHLGWDYPEIINIGRLGLEVGILSKSKIRKGIEEGVYSGWADPRLGTLKALRRRGIQPEAIREIMIQVGPKPINAMLSWAHIASVNRRIIEPKAKRFFFVKDPVALQVLGLDGGHVARLMHHPDHPDWGTRDYEVRAEEGEASFVISRDDLSKLIPGRLTRLMGLFNIEVTEKSPSGVKARYHSKGRQEAREADAPFIHWLPKGGGIQAKVVMPDTSAEGLAEPGCEDLKADDMIQFERFGFVRVESASPFV</sequence>
<feature type="domain" description="Glutamyl/glutaminyl-tRNA synthetase class Ib catalytic" evidence="7">
    <location>
        <begin position="3"/>
        <end position="89"/>
    </location>
</feature>
<evidence type="ECO:0000259" key="9">
    <source>
        <dbReference type="Pfam" id="PF20974"/>
    </source>
</evidence>
<proteinExistence type="predicted"/>
<dbReference type="InterPro" id="IPR050132">
    <property type="entry name" value="Gln/Glu-tRNA_Ligase"/>
</dbReference>
<keyword evidence="3" id="KW-0547">Nucleotide-binding</keyword>
<keyword evidence="2" id="KW-0436">Ligase</keyword>
<dbReference type="InterPro" id="IPR011035">
    <property type="entry name" value="Ribosomal_bL25/Gln-tRNA_synth"/>
</dbReference>
<comment type="caution">
    <text evidence="10">The sequence shown here is derived from an EMBL/GenBank/DDBJ whole genome shotgun (WGS) entry which is preliminary data.</text>
</comment>
<dbReference type="InterPro" id="IPR020058">
    <property type="entry name" value="Glu/Gln-tRNA-synth_Ib_cat-dom"/>
</dbReference>
<dbReference type="GO" id="GO:0043604">
    <property type="term" value="P:amide biosynthetic process"/>
    <property type="evidence" value="ECO:0007669"/>
    <property type="project" value="TreeGrafter"/>
</dbReference>
<evidence type="ECO:0000313" key="10">
    <source>
        <dbReference type="EMBL" id="GAJ04625.1"/>
    </source>
</evidence>
<dbReference type="PANTHER" id="PTHR43097">
    <property type="entry name" value="GLUTAMINE-TRNA LIGASE"/>
    <property type="match status" value="1"/>
</dbReference>
<keyword evidence="6" id="KW-0030">Aminoacyl-tRNA synthetase</keyword>
<dbReference type="Gene3D" id="2.40.240.10">
    <property type="entry name" value="Ribosomal Protein L25, Chain P"/>
    <property type="match status" value="1"/>
</dbReference>
<dbReference type="SUPFAM" id="SSF52374">
    <property type="entry name" value="Nucleotidylyl transferase"/>
    <property type="match status" value="1"/>
</dbReference>
<dbReference type="InterPro" id="IPR020061">
    <property type="entry name" value="Glu_tRNA_lig_a-bdl"/>
</dbReference>
<dbReference type="InterPro" id="IPR049437">
    <property type="entry name" value="tRNA-synt_1c_C2"/>
</dbReference>
<evidence type="ECO:0000256" key="3">
    <source>
        <dbReference type="ARBA" id="ARBA00022741"/>
    </source>
</evidence>
<dbReference type="EMBL" id="BARW01028995">
    <property type="protein sequence ID" value="GAJ04625.1"/>
    <property type="molecule type" value="Genomic_DNA"/>
</dbReference>
<evidence type="ECO:0000256" key="2">
    <source>
        <dbReference type="ARBA" id="ARBA00022598"/>
    </source>
</evidence>
<dbReference type="SUPFAM" id="SSF50715">
    <property type="entry name" value="Ribosomal protein L25-like"/>
    <property type="match status" value="1"/>
</dbReference>
<feature type="non-terminal residue" evidence="10">
    <location>
        <position position="252"/>
    </location>
</feature>
<dbReference type="InterPro" id="IPR020056">
    <property type="entry name" value="Rbsml_bL25/Gln-tRNA_synth_N"/>
</dbReference>
<evidence type="ECO:0000256" key="1">
    <source>
        <dbReference type="ARBA" id="ARBA00022490"/>
    </source>
</evidence>
<feature type="domain" description="tRNA synthetases class I (E and Q) anti-codon binding" evidence="9">
    <location>
        <begin position="197"/>
        <end position="245"/>
    </location>
</feature>
<feature type="non-terminal residue" evidence="10">
    <location>
        <position position="1"/>
    </location>
</feature>
<dbReference type="Gene3D" id="2.40.240.100">
    <property type="match status" value="1"/>
</dbReference>
<dbReference type="Gene3D" id="1.10.1160.10">
    <property type="entry name" value="Glutamyl-trna Synthetase, Domain 2"/>
    <property type="match status" value="1"/>
</dbReference>
<dbReference type="PANTHER" id="PTHR43097:SF5">
    <property type="entry name" value="GLUTAMATE--TRNA LIGASE"/>
    <property type="match status" value="1"/>
</dbReference>
<dbReference type="GO" id="GO:0005524">
    <property type="term" value="F:ATP binding"/>
    <property type="evidence" value="ECO:0007669"/>
    <property type="project" value="UniProtKB-KW"/>
</dbReference>
<dbReference type="Pfam" id="PF20974">
    <property type="entry name" value="tRNA-synt_1c_C2"/>
    <property type="match status" value="1"/>
</dbReference>
<dbReference type="InterPro" id="IPR020059">
    <property type="entry name" value="Glu/Gln-tRNA-synth_Ib_codon-bd"/>
</dbReference>
<dbReference type="Pfam" id="PF03950">
    <property type="entry name" value="tRNA-synt_1c_C"/>
    <property type="match status" value="1"/>
</dbReference>
<gene>
    <name evidence="10" type="ORF">S12H4_46686</name>
</gene>
<dbReference type="GO" id="GO:0006418">
    <property type="term" value="P:tRNA aminoacylation for protein translation"/>
    <property type="evidence" value="ECO:0007669"/>
    <property type="project" value="InterPro"/>
</dbReference>
<keyword evidence="1" id="KW-0963">Cytoplasm</keyword>
<evidence type="ECO:0000256" key="4">
    <source>
        <dbReference type="ARBA" id="ARBA00022840"/>
    </source>
</evidence>
<accession>X1VDS8</accession>
<dbReference type="GO" id="GO:0005829">
    <property type="term" value="C:cytosol"/>
    <property type="evidence" value="ECO:0007669"/>
    <property type="project" value="TreeGrafter"/>
</dbReference>
<evidence type="ECO:0000256" key="6">
    <source>
        <dbReference type="ARBA" id="ARBA00023146"/>
    </source>
</evidence>
<keyword evidence="4" id="KW-0067">ATP-binding</keyword>
<feature type="domain" description="Glutamyl/glutaminyl-tRNA synthetase class Ib anti-codon binding" evidence="8">
    <location>
        <begin position="94"/>
        <end position="174"/>
    </location>
</feature>
<keyword evidence="5" id="KW-0648">Protein biosynthesis</keyword>
<evidence type="ECO:0000256" key="5">
    <source>
        <dbReference type="ARBA" id="ARBA00022917"/>
    </source>
</evidence>
<dbReference type="AlphaFoldDB" id="X1VDS8"/>
<name>X1VDS8_9ZZZZ</name>
<evidence type="ECO:0000259" key="7">
    <source>
        <dbReference type="Pfam" id="PF00749"/>
    </source>
</evidence>
<dbReference type="GO" id="GO:0004812">
    <property type="term" value="F:aminoacyl-tRNA ligase activity"/>
    <property type="evidence" value="ECO:0007669"/>
    <property type="project" value="UniProtKB-KW"/>
</dbReference>
<dbReference type="Pfam" id="PF00749">
    <property type="entry name" value="tRNA-synt_1c"/>
    <property type="match status" value="1"/>
</dbReference>
<protein>
    <recommendedName>
        <fullName evidence="11">Glutamyl/glutaminyl-tRNA synthetase class Ib anti-codon binding domain-containing protein</fullName>
    </recommendedName>
</protein>
<evidence type="ECO:0000259" key="8">
    <source>
        <dbReference type="Pfam" id="PF03950"/>
    </source>
</evidence>
<reference evidence="10" key="1">
    <citation type="journal article" date="2014" name="Front. Microbiol.">
        <title>High frequency of phylogenetically diverse reductive dehalogenase-homologous genes in deep subseafloor sedimentary metagenomes.</title>
        <authorList>
            <person name="Kawai M."/>
            <person name="Futagami T."/>
            <person name="Toyoda A."/>
            <person name="Takaki Y."/>
            <person name="Nishi S."/>
            <person name="Hori S."/>
            <person name="Arai W."/>
            <person name="Tsubouchi T."/>
            <person name="Morono Y."/>
            <person name="Uchiyama I."/>
            <person name="Ito T."/>
            <person name="Fujiyama A."/>
            <person name="Inagaki F."/>
            <person name="Takami H."/>
        </authorList>
    </citation>
    <scope>NUCLEOTIDE SEQUENCE</scope>
    <source>
        <strain evidence="10">Expedition CK06-06</strain>
    </source>
</reference>